<dbReference type="AlphaFoldDB" id="A0A0P9VD75"/>
<reference evidence="1 2" key="1">
    <citation type="submission" date="2015-09" db="EMBL/GenBank/DDBJ databases">
        <title>Genome announcement of multiple Pseudomonas syringae strains.</title>
        <authorList>
            <person name="Thakur S."/>
            <person name="Wang P.W."/>
            <person name="Gong Y."/>
            <person name="Weir B.S."/>
            <person name="Guttman D.S."/>
        </authorList>
    </citation>
    <scope>NUCLEOTIDE SEQUENCE [LARGE SCALE GENOMIC DNA]</scope>
    <source>
        <strain evidence="1 2">ICMP4331</strain>
    </source>
</reference>
<evidence type="ECO:0000313" key="1">
    <source>
        <dbReference type="EMBL" id="KPX99121.1"/>
    </source>
</evidence>
<dbReference type="EMBL" id="LJQU01000152">
    <property type="protein sequence ID" value="KPX99121.1"/>
    <property type="molecule type" value="Genomic_DNA"/>
</dbReference>
<accession>A0A0P9VD75</accession>
<evidence type="ECO:0000313" key="2">
    <source>
        <dbReference type="Proteomes" id="UP000050420"/>
    </source>
</evidence>
<feature type="non-terminal residue" evidence="1">
    <location>
        <position position="64"/>
    </location>
</feature>
<dbReference type="Proteomes" id="UP000050420">
    <property type="component" value="Unassembled WGS sequence"/>
</dbReference>
<gene>
    <name evidence="1" type="ORF">ALO63_05257</name>
</gene>
<protein>
    <submittedName>
        <fullName evidence="1">Uncharacterized protein</fullName>
    </submittedName>
</protein>
<organism evidence="1 2">
    <name type="scientific">Pseudomonas amygdali pv. mori</name>
    <dbReference type="NCBI Taxonomy" id="34065"/>
    <lineage>
        <taxon>Bacteria</taxon>
        <taxon>Pseudomonadati</taxon>
        <taxon>Pseudomonadota</taxon>
        <taxon>Gammaproteobacteria</taxon>
        <taxon>Pseudomonadales</taxon>
        <taxon>Pseudomonadaceae</taxon>
        <taxon>Pseudomonas</taxon>
        <taxon>Pseudomonas amygdali</taxon>
    </lineage>
</organism>
<comment type="caution">
    <text evidence="1">The sequence shown here is derived from an EMBL/GenBank/DDBJ whole genome shotgun (WGS) entry which is preliminary data.</text>
</comment>
<sequence length="64" mass="7001">MSTPDDKRQGFYRPGVHIMRVISSGIEALVTARQLDEKIASKKIPVLASSSSRPDFLDPSVTIS</sequence>
<proteinExistence type="predicted"/>
<name>A0A0P9VD75_PSEA0</name>